<name>A0A2T0LQQ9_9PSEU</name>
<sequence length="451" mass="46982">MRLPVIGRLLRRRWRALLALAAVGALVGAGASLLFSPGYETTSSVLLQGPREEDELLTEAEIATSSVVLDRTASALGWGVPGQELDDVVEAAVLNGNVIEIRATAETPERAQRLADLVAEEYVAFSTQLVTDPGEASAQMLKEQREVLRQRVAQTNERITRLHESVAGQGTSVESVQARTQLEALRTSLEDAMTTLAEAEEASSRANMVVMGPAALSTEQAAPTMAQFVAGGAVVFVLLGIFGHLAAARADRRLRNEADIVAALGAPMVGSVDVPSGADPGARATGPLGRLRRVLGTDRPWNVPEPPAPADDAAVTVRYRRVLARFRGGPGSSRRVLVLVPDDDAPAGRAADRLLATNDRAANLELRLVRITAGRPTVPDTAGSSGALLVLTPGTRTAWELVGITEACAEAGQAVLGAVLTQPTARGDGSGQGPEPAATAPVHDGVMAGSA</sequence>
<accession>A0A2T0LQQ9</accession>
<organism evidence="4 5">
    <name type="scientific">Prauserella shujinwangii</name>
    <dbReference type="NCBI Taxonomy" id="1453103"/>
    <lineage>
        <taxon>Bacteria</taxon>
        <taxon>Bacillati</taxon>
        <taxon>Actinomycetota</taxon>
        <taxon>Actinomycetes</taxon>
        <taxon>Pseudonocardiales</taxon>
        <taxon>Pseudonocardiaceae</taxon>
        <taxon>Prauserella</taxon>
    </lineage>
</organism>
<dbReference type="Proteomes" id="UP000238362">
    <property type="component" value="Unassembled WGS sequence"/>
</dbReference>
<evidence type="ECO:0000313" key="4">
    <source>
        <dbReference type="EMBL" id="PRX45639.1"/>
    </source>
</evidence>
<evidence type="ECO:0000256" key="3">
    <source>
        <dbReference type="SAM" id="Phobius"/>
    </source>
</evidence>
<feature type="transmembrane region" description="Helical" evidence="3">
    <location>
        <begin position="225"/>
        <end position="247"/>
    </location>
</feature>
<keyword evidence="3" id="KW-0812">Transmembrane</keyword>
<reference evidence="4 5" key="1">
    <citation type="submission" date="2018-03" db="EMBL/GenBank/DDBJ databases">
        <title>Genomic Encyclopedia of Type Strains, Phase III (KMG-III): the genomes of soil and plant-associated and newly described type strains.</title>
        <authorList>
            <person name="Whitman W."/>
        </authorList>
    </citation>
    <scope>NUCLEOTIDE SEQUENCE [LARGE SCALE GENOMIC DNA]</scope>
    <source>
        <strain evidence="4 5">CGMCC 4.7125</strain>
    </source>
</reference>
<dbReference type="InterPro" id="IPR050445">
    <property type="entry name" value="Bact_polysacc_biosynth/exp"/>
</dbReference>
<comment type="caution">
    <text evidence="4">The sequence shown here is derived from an EMBL/GenBank/DDBJ whole genome shotgun (WGS) entry which is preliminary data.</text>
</comment>
<protein>
    <recommendedName>
        <fullName evidence="6">Subunit length determinant protein</fullName>
    </recommendedName>
</protein>
<evidence type="ECO:0000256" key="1">
    <source>
        <dbReference type="SAM" id="Coils"/>
    </source>
</evidence>
<gene>
    <name evidence="4" type="ORF">B0I33_109302</name>
</gene>
<keyword evidence="3" id="KW-0472">Membrane</keyword>
<dbReference type="EMBL" id="PVNH01000009">
    <property type="protein sequence ID" value="PRX45639.1"/>
    <property type="molecule type" value="Genomic_DNA"/>
</dbReference>
<proteinExistence type="predicted"/>
<evidence type="ECO:0000313" key="5">
    <source>
        <dbReference type="Proteomes" id="UP000238362"/>
    </source>
</evidence>
<dbReference type="AlphaFoldDB" id="A0A2T0LQQ9"/>
<feature type="region of interest" description="Disordered" evidence="2">
    <location>
        <begin position="424"/>
        <end position="451"/>
    </location>
</feature>
<keyword evidence="1" id="KW-0175">Coiled coil</keyword>
<dbReference type="PANTHER" id="PTHR32309">
    <property type="entry name" value="TYROSINE-PROTEIN KINASE"/>
    <property type="match status" value="1"/>
</dbReference>
<keyword evidence="3" id="KW-1133">Transmembrane helix</keyword>
<evidence type="ECO:0000256" key="2">
    <source>
        <dbReference type="SAM" id="MobiDB-lite"/>
    </source>
</evidence>
<evidence type="ECO:0008006" key="6">
    <source>
        <dbReference type="Google" id="ProtNLM"/>
    </source>
</evidence>
<feature type="coiled-coil region" evidence="1">
    <location>
        <begin position="138"/>
        <end position="202"/>
    </location>
</feature>
<keyword evidence="5" id="KW-1185">Reference proteome</keyword>
<dbReference type="PANTHER" id="PTHR32309:SF31">
    <property type="entry name" value="CAPSULAR EXOPOLYSACCHARIDE FAMILY"/>
    <property type="match status" value="1"/>
</dbReference>